<evidence type="ECO:0000256" key="9">
    <source>
        <dbReference type="ARBA" id="ARBA00023128"/>
    </source>
</evidence>
<dbReference type="GO" id="GO:0045259">
    <property type="term" value="C:proton-transporting ATP synthase complex"/>
    <property type="evidence" value="ECO:0007669"/>
    <property type="project" value="UniProtKB-UniRule"/>
</dbReference>
<evidence type="ECO:0000313" key="17">
    <source>
        <dbReference type="EMBL" id="KAK4060537.1"/>
    </source>
</evidence>
<feature type="region of interest" description="Disordered" evidence="16">
    <location>
        <begin position="35"/>
        <end position="84"/>
    </location>
</feature>
<comment type="subunit">
    <text evidence="13">Component of the ATP synthase complex composed at least of ATP5F1A/subunit alpha, ATP5F1B/subunit beta, ATP5MC1/subunit c (homooctomer), MT-ATP6/subunit a, MT-ATP8/subunit 8, ATP5ME/subunit e, ATP5MF/subunit f, ATP5MG/subunit g, ATP5MK/subunit k, ATP5MJ/subunit j, ATP5F1C/subunit gamma, ATP5F1D/subunit delta, ATP5F1E/subunit epsilon, ATP5PF/subunit F6, ATP5PB/subunit b, ATP5PD/subunit d, ATP5PO/subunit OSCP. ATP synthase complex consists of a soluble F(1) head domain (subunits alpha(3) and beta(3)) - the catalytic core - and a membrane F(0) domain - the membrane proton channel (subunits c, a, 8, e, f, g, k and j). These two domains are linked by a central stalk (subunits gamma, delta, and epsilon) rotating inside the F1 region and a stationary peripheral stalk (subunits F6, b, d, and OSCP).</text>
</comment>
<keyword evidence="18" id="KW-1185">Reference proteome</keyword>
<keyword evidence="4 15" id="KW-0138">CF(0)</keyword>
<organism evidence="17 18">
    <name type="scientific">Trichoderma aggressivum f. europaeum</name>
    <dbReference type="NCBI Taxonomy" id="173218"/>
    <lineage>
        <taxon>Eukaryota</taxon>
        <taxon>Fungi</taxon>
        <taxon>Dikarya</taxon>
        <taxon>Ascomycota</taxon>
        <taxon>Pezizomycotina</taxon>
        <taxon>Sordariomycetes</taxon>
        <taxon>Hypocreomycetidae</taxon>
        <taxon>Hypocreales</taxon>
        <taxon>Hypocreaceae</taxon>
        <taxon>Trichoderma</taxon>
    </lineage>
</organism>
<evidence type="ECO:0000256" key="1">
    <source>
        <dbReference type="ARBA" id="ARBA00004273"/>
    </source>
</evidence>
<dbReference type="RefSeq" id="XP_062750344.1">
    <property type="nucleotide sequence ID" value="XM_062894816.1"/>
</dbReference>
<evidence type="ECO:0000256" key="6">
    <source>
        <dbReference type="ARBA" id="ARBA00022792"/>
    </source>
</evidence>
<dbReference type="PANTHER" id="PTHR12427">
    <property type="entry name" value="ATP SYNTHASE E CHAIN, MITOCHONDRIAL"/>
    <property type="match status" value="1"/>
</dbReference>
<keyword evidence="7" id="KW-0007">Acetylation</keyword>
<keyword evidence="9 15" id="KW-0496">Mitochondrion</keyword>
<keyword evidence="5 15" id="KW-0375">Hydrogen ion transport</keyword>
<evidence type="ECO:0000256" key="12">
    <source>
        <dbReference type="ARBA" id="ARBA00057306"/>
    </source>
</evidence>
<dbReference type="EMBL" id="JAWRVG010000082">
    <property type="protein sequence ID" value="KAK4060537.1"/>
    <property type="molecule type" value="Genomic_DNA"/>
</dbReference>
<keyword evidence="3 15" id="KW-0813">Transport</keyword>
<evidence type="ECO:0000256" key="8">
    <source>
        <dbReference type="ARBA" id="ARBA00023065"/>
    </source>
</evidence>
<dbReference type="Pfam" id="PF05680">
    <property type="entry name" value="ATP-synt_E"/>
    <property type="match status" value="1"/>
</dbReference>
<sequence length="192" mass="20671">MNNECSVHRNINGTGLYRQLEAIAIELIGRGAAPAPEPLAARDRSDGTGLETAGPAAAPTPTIPSSHSRQGSSTAIVDPPRSSLTPRFLPEAAARRAKFTMSSTGVNVLRWSALAFGVFYGFSHQRTITTTQRAQHAQHEYEQKQKLIDQAKAEYAKKNSPVAAAANDAATDVNSPEFDLEKYLLKIAKESP</sequence>
<comment type="similarity">
    <text evidence="2 15">Belongs to the ATPase e subunit family.</text>
</comment>
<feature type="compositionally biased region" description="Polar residues" evidence="16">
    <location>
        <begin position="65"/>
        <end position="75"/>
    </location>
</feature>
<dbReference type="Proteomes" id="UP001273209">
    <property type="component" value="Unassembled WGS sequence"/>
</dbReference>
<keyword evidence="11 15" id="KW-0066">ATP synthesis</keyword>
<keyword evidence="6 15" id="KW-0999">Mitochondrion inner membrane</keyword>
<evidence type="ECO:0000256" key="10">
    <source>
        <dbReference type="ARBA" id="ARBA00023136"/>
    </source>
</evidence>
<evidence type="ECO:0000256" key="2">
    <source>
        <dbReference type="ARBA" id="ARBA00007333"/>
    </source>
</evidence>
<evidence type="ECO:0000256" key="3">
    <source>
        <dbReference type="ARBA" id="ARBA00022448"/>
    </source>
</evidence>
<evidence type="ECO:0000256" key="14">
    <source>
        <dbReference type="ARBA" id="ARBA00074682"/>
    </source>
</evidence>
<evidence type="ECO:0000256" key="13">
    <source>
        <dbReference type="ARBA" id="ARBA00064647"/>
    </source>
</evidence>
<dbReference type="GO" id="GO:0015078">
    <property type="term" value="F:proton transmembrane transporter activity"/>
    <property type="evidence" value="ECO:0007669"/>
    <property type="project" value="InterPro"/>
</dbReference>
<evidence type="ECO:0000256" key="11">
    <source>
        <dbReference type="ARBA" id="ARBA00023310"/>
    </source>
</evidence>
<reference evidence="17" key="1">
    <citation type="submission" date="2023-11" db="EMBL/GenBank/DDBJ databases">
        <title>The genome sequences of three competitors of mushroom-forming fungi.</title>
        <authorList>
            <person name="Beijen E."/>
            <person name="Ohm R.A."/>
        </authorList>
    </citation>
    <scope>NUCLEOTIDE SEQUENCE</scope>
    <source>
        <strain evidence="17">CBS 100526</strain>
    </source>
</reference>
<evidence type="ECO:0000256" key="5">
    <source>
        <dbReference type="ARBA" id="ARBA00022781"/>
    </source>
</evidence>
<evidence type="ECO:0000256" key="16">
    <source>
        <dbReference type="SAM" id="MobiDB-lite"/>
    </source>
</evidence>
<keyword evidence="8 15" id="KW-0406">Ion transport</keyword>
<feature type="compositionally biased region" description="Low complexity" evidence="16">
    <location>
        <begin position="47"/>
        <end position="64"/>
    </location>
</feature>
<proteinExistence type="inferred from homology"/>
<evidence type="ECO:0000256" key="7">
    <source>
        <dbReference type="ARBA" id="ARBA00022990"/>
    </source>
</evidence>
<dbReference type="AlphaFoldDB" id="A0AAE1I5A2"/>
<comment type="caution">
    <text evidence="17">The sequence shown here is derived from an EMBL/GenBank/DDBJ whole genome shotgun (WGS) entry which is preliminary data.</text>
</comment>
<name>A0AAE1I5A2_9HYPO</name>
<accession>A0AAE1I5A2</accession>
<gene>
    <name evidence="17" type="ORF">Triagg1_10714</name>
</gene>
<protein>
    <recommendedName>
        <fullName evidence="14 15">ATP synthase F(0) complex subunit e, mitochondrial</fullName>
    </recommendedName>
</protein>
<comment type="function">
    <text evidence="12 15">Subunit e, of the mitochondrial membrane ATP synthase complex (F(1)F(0) ATP synthase or Complex V) that produces ATP from ADP in the presence of a proton gradient across the membrane which is generated by electron transport complexes of the respiratory chain. ATP synthase complex consist of a soluble F(1) head domain - the catalytic core - and a membrane F(1) domain - the membrane proton channel. These two domains are linked by a central stalk rotating inside the F(1) region and a stationary peripheral stalk. During catalysis, ATP synthesis in the catalytic domain of F(1) is coupled via a rotary mechanism of the central stalk subunits to proton translocation. In vivo, can only synthesize ATP although its ATP hydrolase activity can be activated artificially in vitro. Part of the complex F(0) domain.</text>
</comment>
<evidence type="ECO:0000313" key="18">
    <source>
        <dbReference type="Proteomes" id="UP001273209"/>
    </source>
</evidence>
<keyword evidence="10" id="KW-0472">Membrane</keyword>
<dbReference type="InterPro" id="IPR008386">
    <property type="entry name" value="ATP_synth_F0_esu_mt"/>
</dbReference>
<dbReference type="GO" id="GO:0005743">
    <property type="term" value="C:mitochondrial inner membrane"/>
    <property type="evidence" value="ECO:0007669"/>
    <property type="project" value="UniProtKB-SubCell"/>
</dbReference>
<evidence type="ECO:0000256" key="15">
    <source>
        <dbReference type="RuleBase" id="RU367005"/>
    </source>
</evidence>
<dbReference type="GeneID" id="87914721"/>
<dbReference type="PANTHER" id="PTHR12427:SF1">
    <property type="entry name" value="ATP SYNTHASE SUBUNIT E, MITOCHONDRIAL"/>
    <property type="match status" value="1"/>
</dbReference>
<comment type="subunit">
    <text evidence="15">F-type ATPases have 2 components, CF(1) - the catalytic core - and CF(0) - the membrane proton channel. CF(1) and CF(0) have multiple subunits.</text>
</comment>
<evidence type="ECO:0000256" key="4">
    <source>
        <dbReference type="ARBA" id="ARBA00022547"/>
    </source>
</evidence>
<dbReference type="GO" id="GO:0015986">
    <property type="term" value="P:proton motive force-driven ATP synthesis"/>
    <property type="evidence" value="ECO:0007669"/>
    <property type="project" value="InterPro"/>
</dbReference>
<comment type="subcellular location">
    <subcellularLocation>
        <location evidence="1 15">Mitochondrion inner membrane</location>
    </subcellularLocation>
</comment>